<feature type="domain" description="EGF-like" evidence="19">
    <location>
        <begin position="269"/>
        <end position="308"/>
    </location>
</feature>
<dbReference type="InterPro" id="IPR011042">
    <property type="entry name" value="6-blade_b-propeller_TolB-like"/>
</dbReference>
<dbReference type="GO" id="GO:0005041">
    <property type="term" value="F:low-density lipoprotein particle receptor activity"/>
    <property type="evidence" value="ECO:0007669"/>
    <property type="project" value="UniProtKB-ARBA"/>
</dbReference>
<evidence type="ECO:0000256" key="7">
    <source>
        <dbReference type="ARBA" id="ARBA00022989"/>
    </source>
</evidence>
<evidence type="ECO:0000256" key="17">
    <source>
        <dbReference type="SAM" id="Phobius"/>
    </source>
</evidence>
<feature type="disulfide bond" evidence="15">
    <location>
        <begin position="74"/>
        <end position="92"/>
    </location>
</feature>
<accession>A0A8C5W8F2</accession>
<dbReference type="Pfam" id="PF07645">
    <property type="entry name" value="EGF_CA"/>
    <property type="match status" value="1"/>
</dbReference>
<keyword evidence="12" id="KW-0850">VLDL</keyword>
<dbReference type="SUPFAM" id="SSF57424">
    <property type="entry name" value="LDL receptor-like module"/>
    <property type="match status" value="5"/>
</dbReference>
<feature type="disulfide bond" evidence="15">
    <location>
        <begin position="35"/>
        <end position="53"/>
    </location>
</feature>
<evidence type="ECO:0000313" key="20">
    <source>
        <dbReference type="Ensembl" id="ENSMICP00000035970.2"/>
    </source>
</evidence>
<dbReference type="InterPro" id="IPR036055">
    <property type="entry name" value="LDL_receptor-like_sf"/>
</dbReference>
<dbReference type="InterPro" id="IPR000033">
    <property type="entry name" value="LDLR_classB_rpt"/>
</dbReference>
<evidence type="ECO:0000256" key="16">
    <source>
        <dbReference type="PROSITE-ProRule" id="PRU00461"/>
    </source>
</evidence>
<dbReference type="Pfam" id="PF14670">
    <property type="entry name" value="FXa_inhibition"/>
    <property type="match status" value="1"/>
</dbReference>
<feature type="disulfide bond" evidence="15">
    <location>
        <begin position="158"/>
        <end position="176"/>
    </location>
</feature>
<evidence type="ECO:0000256" key="18">
    <source>
        <dbReference type="SAM" id="SignalP"/>
    </source>
</evidence>
<dbReference type="PROSITE" id="PS50026">
    <property type="entry name" value="EGF_3"/>
    <property type="match status" value="1"/>
</dbReference>
<organism evidence="20 21">
    <name type="scientific">Microcebus murinus</name>
    <name type="common">Gray mouse lemur</name>
    <name type="synonym">Lemur murinus</name>
    <dbReference type="NCBI Taxonomy" id="30608"/>
    <lineage>
        <taxon>Eukaryota</taxon>
        <taxon>Metazoa</taxon>
        <taxon>Chordata</taxon>
        <taxon>Craniata</taxon>
        <taxon>Vertebrata</taxon>
        <taxon>Euteleostomi</taxon>
        <taxon>Mammalia</taxon>
        <taxon>Eutheria</taxon>
        <taxon>Euarchontoglires</taxon>
        <taxon>Primates</taxon>
        <taxon>Strepsirrhini</taxon>
        <taxon>Lemuriformes</taxon>
        <taxon>Cheirogaleidae</taxon>
        <taxon>Microcebus</taxon>
    </lineage>
</organism>
<dbReference type="FunFam" id="4.10.400.10:FF:000162">
    <property type="entry name" value="LDL receptor related protein 8"/>
    <property type="match status" value="1"/>
</dbReference>
<dbReference type="EMBL" id="ABDC03001460">
    <property type="status" value="NOT_ANNOTATED_CDS"/>
    <property type="molecule type" value="Genomic_DNA"/>
</dbReference>
<keyword evidence="5 17" id="KW-0812">Transmembrane</keyword>
<dbReference type="PROSITE" id="PS51120">
    <property type="entry name" value="LDLRB"/>
    <property type="match status" value="4"/>
</dbReference>
<proteinExistence type="predicted"/>
<reference evidence="20" key="3">
    <citation type="submission" date="2025-09" db="UniProtKB">
        <authorList>
            <consortium name="Ensembl"/>
        </authorList>
    </citation>
    <scope>IDENTIFICATION</scope>
</reference>
<feature type="repeat" description="LDL-receptor class B" evidence="16">
    <location>
        <begin position="489"/>
        <end position="533"/>
    </location>
</feature>
<dbReference type="SMART" id="SM00192">
    <property type="entry name" value="LDLa"/>
    <property type="match status" value="5"/>
</dbReference>
<evidence type="ECO:0000256" key="14">
    <source>
        <dbReference type="PROSITE-ProRule" id="PRU00076"/>
    </source>
</evidence>
<feature type="transmembrane region" description="Helical" evidence="17">
    <location>
        <begin position="643"/>
        <end position="666"/>
    </location>
</feature>
<keyword evidence="3 14" id="KW-0245">EGF-like domain</keyword>
<dbReference type="PROSITE" id="PS50068">
    <property type="entry name" value="LDLRA_2"/>
    <property type="match status" value="5"/>
</dbReference>
<dbReference type="Pfam" id="PF00057">
    <property type="entry name" value="Ldl_recept_a"/>
    <property type="match status" value="5"/>
</dbReference>
<dbReference type="Pfam" id="PF00058">
    <property type="entry name" value="Ldl_recept_b"/>
    <property type="match status" value="5"/>
</dbReference>
<reference evidence="20" key="1">
    <citation type="submission" date="2016-12" db="EMBL/GenBank/DDBJ databases">
        <title>Mouse lemur reference genome and diversity panel.</title>
        <authorList>
            <person name="Harris R."/>
            <person name="Larsen P."/>
            <person name="Liu Y."/>
            <person name="Hughes D.S."/>
            <person name="Murali S."/>
            <person name="Raveendran M."/>
            <person name="Korchina V."/>
            <person name="Wang M."/>
            <person name="Jhangiani S."/>
            <person name="Bandaranaike D."/>
            <person name="Bellair M."/>
            <person name="Blankenburg K."/>
            <person name="Chao H."/>
            <person name="Dahdouli M."/>
            <person name="Dinh H."/>
            <person name="Doddapaneni H."/>
            <person name="English A."/>
            <person name="Firestine M."/>
            <person name="Gnanaolivu R."/>
            <person name="Gross S."/>
            <person name="Hernandez B."/>
            <person name="Javaid M."/>
            <person name="Jayaseelan J."/>
            <person name="Jones J."/>
            <person name="Khan Z."/>
            <person name="Kovar C."/>
            <person name="Kurapati P."/>
            <person name="Le B."/>
            <person name="Lee S."/>
            <person name="Li M."/>
            <person name="Mathew T."/>
            <person name="Narasimhan A."/>
            <person name="Ngo D."/>
            <person name="Nguyen L."/>
            <person name="Okwuonu G."/>
            <person name="Ongeri F."/>
            <person name="Osuji N."/>
            <person name="Pu L.-L."/>
            <person name="Puazo M."/>
            <person name="Quiroz J."/>
            <person name="Raj R."/>
            <person name="Rajbhandari K."/>
            <person name="Reid J.G."/>
            <person name="Santibanez J."/>
            <person name="Sexton D."/>
            <person name="Skinner E."/>
            <person name="Vee V."/>
            <person name="Weissenberger G."/>
            <person name="Wu Y."/>
            <person name="Xin Y."/>
            <person name="Han Y."/>
            <person name="Campbell C."/>
            <person name="Brown A."/>
            <person name="Sullivan B."/>
            <person name="Shelton J."/>
            <person name="Brown S."/>
            <person name="Dudchenko O."/>
            <person name="Machol I."/>
            <person name="Durand N."/>
            <person name="Shamim M."/>
            <person name="Lieberman A."/>
            <person name="Muzny D.M."/>
            <person name="Richards S."/>
            <person name="Yoder A."/>
            <person name="Worley K.C."/>
            <person name="Rogers J."/>
            <person name="Gibbs R.A."/>
        </authorList>
    </citation>
    <scope>NUCLEOTIDE SEQUENCE [LARGE SCALE GENOMIC DNA]</scope>
</reference>
<dbReference type="GO" id="GO:0034361">
    <property type="term" value="C:very-low-density lipoprotein particle"/>
    <property type="evidence" value="ECO:0007669"/>
    <property type="project" value="UniProtKB-KW"/>
</dbReference>
<evidence type="ECO:0000256" key="1">
    <source>
        <dbReference type="ARBA" id="ARBA00004491"/>
    </source>
</evidence>
<dbReference type="Gene3D" id="2.10.25.10">
    <property type="entry name" value="Laminin"/>
    <property type="match status" value="3"/>
</dbReference>
<dbReference type="FunFam" id="4.10.400.10:FF:000038">
    <property type="entry name" value="Very low density lipoprotein receptor"/>
    <property type="match status" value="1"/>
</dbReference>
<dbReference type="InterPro" id="IPR051221">
    <property type="entry name" value="LDLR-related"/>
</dbReference>
<evidence type="ECO:0000256" key="2">
    <source>
        <dbReference type="ARBA" id="ARBA00016419"/>
    </source>
</evidence>
<dbReference type="InterPro" id="IPR000742">
    <property type="entry name" value="EGF"/>
</dbReference>
<evidence type="ECO:0000256" key="9">
    <source>
        <dbReference type="ARBA" id="ARBA00023157"/>
    </source>
</evidence>
<feature type="signal peptide" evidence="18">
    <location>
        <begin position="1"/>
        <end position="15"/>
    </location>
</feature>
<dbReference type="GO" id="GO:0016324">
    <property type="term" value="C:apical plasma membrane"/>
    <property type="evidence" value="ECO:0007669"/>
    <property type="project" value="TreeGrafter"/>
</dbReference>
<feature type="repeat" description="LDL-receptor class B" evidence="16">
    <location>
        <begin position="402"/>
        <end position="444"/>
    </location>
</feature>
<dbReference type="InterPro" id="IPR002172">
    <property type="entry name" value="LDrepeatLR_classA_rpt"/>
</dbReference>
<evidence type="ECO:0000256" key="13">
    <source>
        <dbReference type="ARBA" id="ARBA00064645"/>
    </source>
</evidence>
<dbReference type="Ensembl" id="ENSMICT00000046066.2">
    <property type="protein sequence ID" value="ENSMICP00000035970.2"/>
    <property type="gene ID" value="ENSMICG00000006407.3"/>
</dbReference>
<dbReference type="PRINTS" id="PR00261">
    <property type="entry name" value="LDLRECEPTOR"/>
</dbReference>
<dbReference type="Gene3D" id="4.10.400.10">
    <property type="entry name" value="Low-density Lipoprotein Receptor"/>
    <property type="match status" value="5"/>
</dbReference>
<dbReference type="PROSITE" id="PS01187">
    <property type="entry name" value="EGF_CA"/>
    <property type="match status" value="1"/>
</dbReference>
<evidence type="ECO:0000256" key="15">
    <source>
        <dbReference type="PROSITE-ProRule" id="PRU00124"/>
    </source>
</evidence>
<dbReference type="GO" id="GO:0005905">
    <property type="term" value="C:clathrin-coated pit"/>
    <property type="evidence" value="ECO:0007669"/>
    <property type="project" value="UniProtKB-SubCell"/>
</dbReference>
<keyword evidence="18" id="KW-0732">Signal</keyword>
<evidence type="ECO:0000256" key="11">
    <source>
        <dbReference type="ARBA" id="ARBA00023180"/>
    </source>
</evidence>
<feature type="disulfide bond" evidence="15">
    <location>
        <begin position="129"/>
        <end position="144"/>
    </location>
</feature>
<dbReference type="GO" id="GO:0043235">
    <property type="term" value="C:receptor complex"/>
    <property type="evidence" value="ECO:0007669"/>
    <property type="project" value="TreeGrafter"/>
</dbReference>
<dbReference type="GO" id="GO:0006898">
    <property type="term" value="P:receptor-mediated endocytosis"/>
    <property type="evidence" value="ECO:0007669"/>
    <property type="project" value="TreeGrafter"/>
</dbReference>
<feature type="disulfide bond" evidence="15">
    <location>
        <begin position="47"/>
        <end position="62"/>
    </location>
</feature>
<comment type="subunit">
    <text evidence="13">Homooligomer. Binds to the extracellular matrix protein Reelin/RELN. Interacts with LRP8. Interacts with LDLRAP1. Interacts with SNX17. Interacts with DAB1. Interacts with PCSK9. Interacts with PAFAH1B3 and PAFAH1B2, the catalytic complex of (PAF-AH (I)) heterotetrameric enzyme; these interactions may modulate the Reelin pathway. Interacts with STX5; this interaction mediates VLDLR translocation from the endoplasmic reticulum to the plasma membrane. Interacts with CLU.</text>
</comment>
<dbReference type="InterPro" id="IPR023415">
    <property type="entry name" value="LDLR_class-A_CS"/>
</dbReference>
<dbReference type="CDD" id="cd00112">
    <property type="entry name" value="LDLa"/>
    <property type="match status" value="5"/>
</dbReference>
<keyword evidence="11" id="KW-0325">Glycoprotein</keyword>
<dbReference type="SMART" id="SM00135">
    <property type="entry name" value="LY"/>
    <property type="match status" value="5"/>
</dbReference>
<feature type="repeat" description="LDL-receptor class B" evidence="16">
    <location>
        <begin position="445"/>
        <end position="488"/>
    </location>
</feature>
<keyword evidence="21" id="KW-1185">Reference proteome</keyword>
<feature type="chain" id="PRO_5034548378" description="Very low-density lipoprotein receptor" evidence="18">
    <location>
        <begin position="16"/>
        <end position="722"/>
    </location>
</feature>
<name>A0A8C5W8F2_MICMU</name>
<dbReference type="SMART" id="SM00179">
    <property type="entry name" value="EGF_CA"/>
    <property type="match status" value="2"/>
</dbReference>
<protein>
    <recommendedName>
        <fullName evidence="2">Very low-density lipoprotein receptor</fullName>
    </recommendedName>
</protein>
<keyword evidence="7 17" id="KW-1133">Transmembrane helix</keyword>
<dbReference type="CDD" id="cd00054">
    <property type="entry name" value="EGF_CA"/>
    <property type="match status" value="1"/>
</dbReference>
<dbReference type="AlphaFoldDB" id="A0A8C5W8F2"/>
<sequence length="722" mass="80534">MLLLLLRLQHLAAVAEPLHGGQGPVKECEENQFRCRNERCIPSVWRCDEDDDCSDNSDEDDCPKTTCGDSDFTCDNGHCIREHWKCDGEEECPDGSDESETTCTKQVCPEEKLSCGPASRKCVPASWRCDGEKDCEGGADEAGCATSLGTCRGDEFQCGDGTCVLSIKRCNQEQDCPDGSDEAGCLQESTCEGPRRFQCKSGECVDSGKVCDAQKDCRDWSDELLKECGLNECLHNNGGCSHICTDLRIGFECTCPTGFRLLDQKTCGDIDECEDPDACSQICVNYKGYFKCECHPGYEMDTLTKNCKAVAGKSPSLIFTNRHEVRKIDLVKRDYSRLIPMLKNVVALDVEVATNRIYWCDLSYRKIYSAYMDKASDPAEQEVLIDEQLHSPEGLAVDWVHKHIYWTDSGNKTISVATVDGGRRCTLFSHNLSEPRAIAVDPLRGFMYWSDWGYQAKIEKSGLNGVDRQTLVSDNVEWPNGIALDLLNQRLYWVDSKLHQLSSIDFSGGNRKMLISSTDFLSHPFGIAVFEDKVFWTDLENEAIFSANRLNGLEISILAENLNNPHDIVIFHELKQPRAADACELSAQPNGGCEYLCLPAPQTSSHSPKYTCACPDTMWLGPDMKRCYRDGNEDGKMGSTVTAAVIGIIVPIAVIALLCMSGYLIWRNWKRKNTKSMNFDNPVYRKTTEEEDEDELHIGRTAQIGHVYPARVALSLEDDGLP</sequence>
<dbReference type="Gene3D" id="2.120.10.30">
    <property type="entry name" value="TolB, C-terminal domain"/>
    <property type="match status" value="1"/>
</dbReference>
<gene>
    <name evidence="20" type="primary">LRP8</name>
</gene>
<evidence type="ECO:0000256" key="5">
    <source>
        <dbReference type="ARBA" id="ARBA00022692"/>
    </source>
</evidence>
<keyword evidence="9 14" id="KW-1015">Disulfide bond</keyword>
<evidence type="ECO:0000259" key="19">
    <source>
        <dbReference type="PROSITE" id="PS50026"/>
    </source>
</evidence>
<feature type="disulfide bond" evidence="15">
    <location>
        <begin position="67"/>
        <end position="79"/>
    </location>
</feature>
<evidence type="ECO:0000256" key="3">
    <source>
        <dbReference type="ARBA" id="ARBA00022536"/>
    </source>
</evidence>
<dbReference type="SMART" id="SM00181">
    <property type="entry name" value="EGF"/>
    <property type="match status" value="4"/>
</dbReference>
<keyword evidence="10" id="KW-0675">Receptor</keyword>
<dbReference type="GO" id="GO:0005509">
    <property type="term" value="F:calcium ion binding"/>
    <property type="evidence" value="ECO:0007669"/>
    <property type="project" value="InterPro"/>
</dbReference>
<feature type="disulfide bond" evidence="15">
    <location>
        <begin position="170"/>
        <end position="185"/>
    </location>
</feature>
<comment type="subcellular location">
    <subcellularLocation>
        <location evidence="1">Membrane</location>
        <location evidence="1">Clathrin-coated pit</location>
        <topology evidence="1">Single-pass type I membrane protein</topology>
    </subcellularLocation>
</comment>
<dbReference type="PANTHER" id="PTHR22722:SF15">
    <property type="entry name" value="LOW-DENSITY LIPOPROTEIN RECEPTOR-RELATED"/>
    <property type="match status" value="1"/>
</dbReference>
<dbReference type="PROSITE" id="PS01209">
    <property type="entry name" value="LDLRA_1"/>
    <property type="match status" value="4"/>
</dbReference>
<evidence type="ECO:0000256" key="6">
    <source>
        <dbReference type="ARBA" id="ARBA00022737"/>
    </source>
</evidence>
<keyword evidence="4" id="KW-0254">Endocytosis</keyword>
<dbReference type="InterPro" id="IPR018097">
    <property type="entry name" value="EGF_Ca-bd_CS"/>
</dbReference>
<feature type="disulfide bond" evidence="15">
    <location>
        <begin position="28"/>
        <end position="40"/>
    </location>
</feature>
<dbReference type="InterPro" id="IPR001881">
    <property type="entry name" value="EGF-like_Ca-bd_dom"/>
</dbReference>
<keyword evidence="8 17" id="KW-0472">Membrane</keyword>
<evidence type="ECO:0000256" key="10">
    <source>
        <dbReference type="ARBA" id="ARBA00023170"/>
    </source>
</evidence>
<evidence type="ECO:0000256" key="12">
    <source>
        <dbReference type="ARBA" id="ARBA00023313"/>
    </source>
</evidence>
<keyword evidence="6" id="KW-0677">Repeat</keyword>
<dbReference type="SUPFAM" id="SSF57196">
    <property type="entry name" value="EGF/Laminin"/>
    <property type="match status" value="3"/>
</dbReference>
<reference evidence="20" key="2">
    <citation type="submission" date="2025-08" db="UniProtKB">
        <authorList>
            <consortium name="Ensembl"/>
        </authorList>
    </citation>
    <scope>IDENTIFICATION</scope>
</reference>
<dbReference type="FunFam" id="2.120.10.30:FF:000002">
    <property type="entry name" value="low-density lipoprotein receptor isoform X1"/>
    <property type="match status" value="1"/>
</dbReference>
<comment type="caution">
    <text evidence="14">Lacks conserved residue(s) required for the propagation of feature annotation.</text>
</comment>
<feature type="disulfide bond" evidence="15">
    <location>
        <begin position="151"/>
        <end position="163"/>
    </location>
</feature>
<evidence type="ECO:0000256" key="8">
    <source>
        <dbReference type="ARBA" id="ARBA00023136"/>
    </source>
</evidence>
<evidence type="ECO:0000256" key="4">
    <source>
        <dbReference type="ARBA" id="ARBA00022583"/>
    </source>
</evidence>
<dbReference type="SUPFAM" id="SSF63825">
    <property type="entry name" value="YWTD domain"/>
    <property type="match status" value="1"/>
</dbReference>
<dbReference type="Proteomes" id="UP000694394">
    <property type="component" value="Chromosome 2"/>
</dbReference>
<feature type="disulfide bond" evidence="14">
    <location>
        <begin position="273"/>
        <end position="283"/>
    </location>
</feature>
<dbReference type="PANTHER" id="PTHR22722">
    <property type="entry name" value="LOW-DENSITY LIPOPROTEIN RECEPTOR-RELATED PROTEIN 2-RELATED"/>
    <property type="match status" value="1"/>
</dbReference>
<dbReference type="InterPro" id="IPR000152">
    <property type="entry name" value="EGF-type_Asp/Asn_hydroxyl_site"/>
</dbReference>
<feature type="repeat" description="LDL-receptor class B" evidence="16">
    <location>
        <begin position="355"/>
        <end position="401"/>
    </location>
</feature>
<dbReference type="GO" id="GO:0030229">
    <property type="term" value="F:very-low-density lipoprotein particle receptor activity"/>
    <property type="evidence" value="ECO:0007669"/>
    <property type="project" value="UniProtKB-ARBA"/>
</dbReference>
<dbReference type="GeneTree" id="ENSGT00940000154819"/>
<evidence type="ECO:0000313" key="21">
    <source>
        <dbReference type="Proteomes" id="UP000694394"/>
    </source>
</evidence>
<dbReference type="PROSITE" id="PS00010">
    <property type="entry name" value="ASX_HYDROXYL"/>
    <property type="match status" value="1"/>
</dbReference>
<dbReference type="PROSITE" id="PS01186">
    <property type="entry name" value="EGF_2"/>
    <property type="match status" value="2"/>
</dbReference>
<feature type="disulfide bond" evidence="15">
    <location>
        <begin position="199"/>
        <end position="217"/>
    </location>
</feature>
<dbReference type="GO" id="GO:0042562">
    <property type="term" value="F:hormone binding"/>
    <property type="evidence" value="ECO:0007669"/>
    <property type="project" value="TreeGrafter"/>
</dbReference>
<dbReference type="FunFam" id="2.10.25.10:FF:000052">
    <property type="entry name" value="low-density lipoprotein receptor isoform X1"/>
    <property type="match status" value="1"/>
</dbReference>
<dbReference type="FunFam" id="2.10.25.10:FF:000009">
    <property type="entry name" value="Low-density lipoprotein receptor isoform 1"/>
    <property type="match status" value="1"/>
</dbReference>
<dbReference type="InterPro" id="IPR049883">
    <property type="entry name" value="NOTCH1_EGF-like"/>
</dbReference>